<comment type="caution">
    <text evidence="2">The sequence shown here is derived from an EMBL/GenBank/DDBJ whole genome shotgun (WGS) entry which is preliminary data.</text>
</comment>
<dbReference type="STRING" id="883156.HMPREF9282_00487"/>
<dbReference type="EMBL" id="AHAF01000003">
    <property type="protein sequence ID" value="EKU78690.1"/>
    <property type="molecule type" value="Genomic_DNA"/>
</dbReference>
<evidence type="ECO:0000313" key="2">
    <source>
        <dbReference type="EMBL" id="EKU78690.1"/>
    </source>
</evidence>
<feature type="domain" description="HTH cro/C1-type" evidence="1">
    <location>
        <begin position="5"/>
        <end position="67"/>
    </location>
</feature>
<evidence type="ECO:0000313" key="3">
    <source>
        <dbReference type="Proteomes" id="UP000009891"/>
    </source>
</evidence>
<name>K9DMS6_9FIRM</name>
<reference evidence="2 3" key="1">
    <citation type="submission" date="2012-09" db="EMBL/GenBank/DDBJ databases">
        <title>The Genome Sequence of Veillonella ratti ACS-216-V-COL6B.</title>
        <authorList>
            <consortium name="The Broad Institute Genome Sequencing Platform"/>
            <person name="Earl A."/>
            <person name="Ward D."/>
            <person name="Feldgarden M."/>
            <person name="Gevers D."/>
            <person name="Saerens B."/>
            <person name="Vaneechoutte M."/>
            <person name="Walker B."/>
            <person name="Young S.K."/>
            <person name="Zeng Q."/>
            <person name="Gargeya S."/>
            <person name="Fitzgerald M."/>
            <person name="Haas B."/>
            <person name="Abouelleil A."/>
            <person name="Alvarado L."/>
            <person name="Arachchi H.M."/>
            <person name="Berlin A."/>
            <person name="Chapman S.B."/>
            <person name="Goldberg J."/>
            <person name="Griggs A."/>
            <person name="Gujja S."/>
            <person name="Hansen M."/>
            <person name="Howarth C."/>
            <person name="Imamovic A."/>
            <person name="Larimer J."/>
            <person name="McCowen C."/>
            <person name="Montmayeur A."/>
            <person name="Murphy C."/>
            <person name="Neiman D."/>
            <person name="Pearson M."/>
            <person name="Priest M."/>
            <person name="Roberts A."/>
            <person name="Saif S."/>
            <person name="Shea T."/>
            <person name="Sisk P."/>
            <person name="Sykes S."/>
            <person name="Wortman J."/>
            <person name="Nusbaum C."/>
            <person name="Birren B."/>
        </authorList>
    </citation>
    <scope>NUCLEOTIDE SEQUENCE [LARGE SCALE GENOMIC DNA]</scope>
    <source>
        <strain evidence="2 3">ACS-216-V-Col6b</strain>
    </source>
</reference>
<organism evidence="2 3">
    <name type="scientific">Veillonella seminalis ACS-216-V-Col6b</name>
    <dbReference type="NCBI Taxonomy" id="883156"/>
    <lineage>
        <taxon>Bacteria</taxon>
        <taxon>Bacillati</taxon>
        <taxon>Bacillota</taxon>
        <taxon>Negativicutes</taxon>
        <taxon>Veillonellales</taxon>
        <taxon>Veillonellaceae</taxon>
        <taxon>Veillonella</taxon>
    </lineage>
</organism>
<dbReference type="HOGENOM" id="CLU_1510002_0_0_9"/>
<dbReference type="Proteomes" id="UP000009891">
    <property type="component" value="Unassembled WGS sequence"/>
</dbReference>
<dbReference type="GO" id="GO:0003677">
    <property type="term" value="F:DNA binding"/>
    <property type="evidence" value="ECO:0007669"/>
    <property type="project" value="InterPro"/>
</dbReference>
<dbReference type="InterPro" id="IPR001387">
    <property type="entry name" value="Cro/C1-type_HTH"/>
</dbReference>
<dbReference type="InterPro" id="IPR010982">
    <property type="entry name" value="Lambda_DNA-bd_dom_sf"/>
</dbReference>
<protein>
    <recommendedName>
        <fullName evidence="1">HTH cro/C1-type domain-containing protein</fullName>
    </recommendedName>
</protein>
<dbReference type="Pfam" id="PF13443">
    <property type="entry name" value="HTH_26"/>
    <property type="match status" value="1"/>
</dbReference>
<keyword evidence="3" id="KW-1185">Reference proteome</keyword>
<proteinExistence type="predicted"/>
<dbReference type="Gene3D" id="1.10.260.40">
    <property type="entry name" value="lambda repressor-like DNA-binding domains"/>
    <property type="match status" value="1"/>
</dbReference>
<sequence>MIISKLNSVLKEKNIRKTPFAKETGIPRTFIESLLNNDFKNLDVDSVNNLIVELDLTSLSDLLVYIPYTVKVENLVKVEESDEVTTYEVDVMCIDENKFTAENKKFTLTALVKEGQGSLTKVDDLYEWTSFFAHYDIAFFNFTVNSVIDYVKTELTIKSKRAFFVSNELNRVLQVIGK</sequence>
<dbReference type="PATRIC" id="fig|883156.3.peg.484"/>
<dbReference type="RefSeq" id="WP_006555387.1">
    <property type="nucleotide sequence ID" value="NZ_JH992936.1"/>
</dbReference>
<gene>
    <name evidence="2" type="ORF">HMPREF9282_00487</name>
</gene>
<dbReference type="AlphaFoldDB" id="K9DMS6"/>
<accession>K9DMS6</accession>
<evidence type="ECO:0000259" key="1">
    <source>
        <dbReference type="Pfam" id="PF13443"/>
    </source>
</evidence>